<dbReference type="OrthoDB" id="8662424at2"/>
<gene>
    <name evidence="1" type="ORF">CAL25_18115</name>
</gene>
<dbReference type="InterPro" id="IPR025148">
    <property type="entry name" value="AtzG-like"/>
</dbReference>
<evidence type="ECO:0000313" key="2">
    <source>
        <dbReference type="Proteomes" id="UP000216913"/>
    </source>
</evidence>
<proteinExistence type="predicted"/>
<comment type="caution">
    <text evidence="1">The sequence shown here is derived from an EMBL/GenBank/DDBJ whole genome shotgun (WGS) entry which is preliminary data.</text>
</comment>
<accession>A0A261TAF3</accession>
<dbReference type="Proteomes" id="UP000216913">
    <property type="component" value="Unassembled WGS sequence"/>
</dbReference>
<sequence length="60" mass="6776">MTQDTIDQYVRSALLLQGFRLSEDETQDVIGQFARIEAIAQEVTREALPLDLEPAPVYLP</sequence>
<dbReference type="Pfam" id="PF13318">
    <property type="entry name" value="AtzG-like"/>
    <property type="match status" value="1"/>
</dbReference>
<keyword evidence="2" id="KW-1185">Reference proteome</keyword>
<reference evidence="1 2" key="1">
    <citation type="submission" date="2017-05" db="EMBL/GenBank/DDBJ databases">
        <title>Complete and WGS of Bordetella genogroups.</title>
        <authorList>
            <person name="Spilker T."/>
            <person name="LiPuma J."/>
        </authorList>
    </citation>
    <scope>NUCLEOTIDE SEQUENCE [LARGE SCALE GENOMIC DNA]</scope>
    <source>
        <strain evidence="1 2">AU10456</strain>
    </source>
</reference>
<evidence type="ECO:0000313" key="1">
    <source>
        <dbReference type="EMBL" id="OZI46614.1"/>
    </source>
</evidence>
<dbReference type="AlphaFoldDB" id="A0A261TAF3"/>
<dbReference type="RefSeq" id="WP_094802404.1">
    <property type="nucleotide sequence ID" value="NZ_NEVN01000009.1"/>
</dbReference>
<name>A0A261TAF3_9BORD</name>
<dbReference type="EMBL" id="NEVP01000011">
    <property type="protein sequence ID" value="OZI46614.1"/>
    <property type="molecule type" value="Genomic_DNA"/>
</dbReference>
<protein>
    <submittedName>
        <fullName evidence="1">DUF4089 domain-containing protein</fullName>
    </submittedName>
</protein>
<organism evidence="1 2">
    <name type="scientific">Bordetella genomosp. 5</name>
    <dbReference type="NCBI Taxonomy" id="1395608"/>
    <lineage>
        <taxon>Bacteria</taxon>
        <taxon>Pseudomonadati</taxon>
        <taxon>Pseudomonadota</taxon>
        <taxon>Betaproteobacteria</taxon>
        <taxon>Burkholderiales</taxon>
        <taxon>Alcaligenaceae</taxon>
        <taxon>Bordetella</taxon>
    </lineage>
</organism>